<keyword evidence="2" id="KW-1185">Reference proteome</keyword>
<evidence type="ECO:0000313" key="2">
    <source>
        <dbReference type="Proteomes" id="UP000830375"/>
    </source>
</evidence>
<dbReference type="EMBL" id="JACTAM010000001">
    <property type="protein sequence ID" value="KAI2668390.1"/>
    <property type="molecule type" value="Genomic_DNA"/>
</dbReference>
<gene>
    <name evidence="1" type="ORF">H4Q32_005100</name>
</gene>
<comment type="caution">
    <text evidence="1">The sequence shown here is derived from an EMBL/GenBank/DDBJ whole genome shotgun (WGS) entry which is preliminary data.</text>
</comment>
<protein>
    <submittedName>
        <fullName evidence="1">Botulinum neurotoxin type E</fullName>
    </submittedName>
</protein>
<organism evidence="1 2">
    <name type="scientific">Labeo rohita</name>
    <name type="common">Indian major carp</name>
    <name type="synonym">Cyprinus rohita</name>
    <dbReference type="NCBI Taxonomy" id="84645"/>
    <lineage>
        <taxon>Eukaryota</taxon>
        <taxon>Metazoa</taxon>
        <taxon>Chordata</taxon>
        <taxon>Craniata</taxon>
        <taxon>Vertebrata</taxon>
        <taxon>Euteleostomi</taxon>
        <taxon>Actinopterygii</taxon>
        <taxon>Neopterygii</taxon>
        <taxon>Teleostei</taxon>
        <taxon>Ostariophysi</taxon>
        <taxon>Cypriniformes</taxon>
        <taxon>Cyprinidae</taxon>
        <taxon>Labeoninae</taxon>
        <taxon>Labeonini</taxon>
        <taxon>Labeo</taxon>
    </lineage>
</organism>
<sequence>MFCKEYYNNLSIVSNSEDLKMLEEAARGTYGENSCTLLNYKDTITSAVGFLLENHPFCTVTSVAVGNKNHIKSKTNNALTDSVWTGLCFLTGNWLNMINAQNNLRLPSYPPEPYCCGACNTKTERWENRDCKEKLNFLCNKK</sequence>
<keyword evidence="1" id="KW-0528">Neurotoxin</keyword>
<name>A0ABQ8MZZ0_LABRO</name>
<dbReference type="SUPFAM" id="SSF56436">
    <property type="entry name" value="C-type lectin-like"/>
    <property type="match status" value="1"/>
</dbReference>
<dbReference type="Proteomes" id="UP000830375">
    <property type="component" value="Unassembled WGS sequence"/>
</dbReference>
<dbReference type="InterPro" id="IPR018378">
    <property type="entry name" value="C-type_lectin_CS"/>
</dbReference>
<accession>A0ABQ8MZZ0</accession>
<keyword evidence="1" id="KW-0800">Toxin</keyword>
<proteinExistence type="predicted"/>
<evidence type="ECO:0000313" key="1">
    <source>
        <dbReference type="EMBL" id="KAI2668390.1"/>
    </source>
</evidence>
<reference evidence="1 2" key="1">
    <citation type="submission" date="2022-01" db="EMBL/GenBank/DDBJ databases">
        <title>A high-quality chromosome-level genome assembly of rohu carp, Labeo rohita.</title>
        <authorList>
            <person name="Arick M.A. II"/>
            <person name="Hsu C.-Y."/>
            <person name="Magbanua Z."/>
            <person name="Pechanova O."/>
            <person name="Grover C."/>
            <person name="Miller E."/>
            <person name="Thrash A."/>
            <person name="Ezzel L."/>
            <person name="Alam S."/>
            <person name="Benzie J."/>
            <person name="Hamilton M."/>
            <person name="Karsi A."/>
            <person name="Lawrence M.L."/>
            <person name="Peterson D.G."/>
        </authorList>
    </citation>
    <scope>NUCLEOTIDE SEQUENCE [LARGE SCALE GENOMIC DNA]</scope>
    <source>
        <strain evidence="2">BAU-BD-2019</strain>
        <tissue evidence="1">Blood</tissue>
    </source>
</reference>
<dbReference type="InterPro" id="IPR016187">
    <property type="entry name" value="CTDL_fold"/>
</dbReference>
<dbReference type="PROSITE" id="PS00615">
    <property type="entry name" value="C_TYPE_LECTIN_1"/>
    <property type="match status" value="1"/>
</dbReference>